<reference evidence="2" key="1">
    <citation type="submission" date="2018-04" db="EMBL/GenBank/DDBJ databases">
        <authorList>
            <person name="Cornet L."/>
        </authorList>
    </citation>
    <scope>NUCLEOTIDE SEQUENCE [LARGE SCALE GENOMIC DNA]</scope>
</reference>
<evidence type="ECO:0008006" key="3">
    <source>
        <dbReference type="Google" id="ProtNLM"/>
    </source>
</evidence>
<dbReference type="Proteomes" id="UP000249354">
    <property type="component" value="Unassembled WGS sequence"/>
</dbReference>
<dbReference type="InterPro" id="IPR029044">
    <property type="entry name" value="Nucleotide-diphossugar_trans"/>
</dbReference>
<name>A0A2W4VNK4_9CYAN</name>
<gene>
    <name evidence="1" type="ORF">DCF25_15705</name>
</gene>
<organism evidence="1 2">
    <name type="scientific">Leptolyngbya foveolarum</name>
    <dbReference type="NCBI Taxonomy" id="47253"/>
    <lineage>
        <taxon>Bacteria</taxon>
        <taxon>Bacillati</taxon>
        <taxon>Cyanobacteriota</taxon>
        <taxon>Cyanophyceae</taxon>
        <taxon>Leptolyngbyales</taxon>
        <taxon>Leptolyngbyaceae</taxon>
        <taxon>Leptolyngbya group</taxon>
        <taxon>Leptolyngbya</taxon>
    </lineage>
</organism>
<dbReference type="NCBIfam" id="TIGR04282">
    <property type="entry name" value="glyco_like_cofC"/>
    <property type="match status" value="1"/>
</dbReference>
<dbReference type="PANTHER" id="PTHR36529:SF1">
    <property type="entry name" value="GLYCOSYLTRANSFERASE"/>
    <property type="match status" value="1"/>
</dbReference>
<dbReference type="SUPFAM" id="SSF53448">
    <property type="entry name" value="Nucleotide-diphospho-sugar transferases"/>
    <property type="match status" value="1"/>
</dbReference>
<sequence length="218" mass="23707">MLQSVHSQTVSDCLIIFTRYPQAGQTKTRLIPALGAAGAASLQRQMTEHLLRQFQPFCTEKQIGLQVHFAGGSAAQMLHWLGPDLSLTSQCGGNLGEKLIFALTQTFAKGTARAVVIGSDCPTLSGHEIDQALKQLDSHDVVLGPAADGGYYLIALRAMHRCLFEDIPWGTDRVLAATRAIAHNHQLSVFQLSVLTDIDRPEDLPIWEAPQALAEPFP</sequence>
<evidence type="ECO:0000313" key="2">
    <source>
        <dbReference type="Proteomes" id="UP000249354"/>
    </source>
</evidence>
<dbReference type="Pfam" id="PF09837">
    <property type="entry name" value="DUF2064"/>
    <property type="match status" value="1"/>
</dbReference>
<dbReference type="AlphaFoldDB" id="A0A2W4VNK4"/>
<proteinExistence type="predicted"/>
<dbReference type="EMBL" id="QBMC01000118">
    <property type="protein sequence ID" value="PZO13801.1"/>
    <property type="molecule type" value="Genomic_DNA"/>
</dbReference>
<dbReference type="PANTHER" id="PTHR36529">
    <property type="entry name" value="SLL1095 PROTEIN"/>
    <property type="match status" value="1"/>
</dbReference>
<accession>A0A2W4VNK4</accession>
<comment type="caution">
    <text evidence="1">The sequence shown here is derived from an EMBL/GenBank/DDBJ whole genome shotgun (WGS) entry which is preliminary data.</text>
</comment>
<protein>
    <recommendedName>
        <fullName evidence="3">Glycosyltransferase</fullName>
    </recommendedName>
</protein>
<dbReference type="Gene3D" id="3.90.550.10">
    <property type="entry name" value="Spore Coat Polysaccharide Biosynthesis Protein SpsA, Chain A"/>
    <property type="match status" value="1"/>
</dbReference>
<evidence type="ECO:0000313" key="1">
    <source>
        <dbReference type="EMBL" id="PZO13801.1"/>
    </source>
</evidence>
<reference evidence="1 2" key="2">
    <citation type="submission" date="2018-06" db="EMBL/GenBank/DDBJ databases">
        <title>Metagenomic assembly of (sub)arctic Cyanobacteria and their associated microbiome from non-axenic cultures.</title>
        <authorList>
            <person name="Baurain D."/>
        </authorList>
    </citation>
    <scope>NUCLEOTIDE SEQUENCE [LARGE SCALE GENOMIC DNA]</scope>
    <source>
        <strain evidence="1">ULC129bin1</strain>
    </source>
</reference>
<dbReference type="InterPro" id="IPR018641">
    <property type="entry name" value="Trfase_1_rSAM/seldom-assoc"/>
</dbReference>